<protein>
    <submittedName>
        <fullName evidence="1">Uncharacterized protein</fullName>
    </submittedName>
</protein>
<gene>
    <name evidence="1" type="ORF">L6164_001851</name>
</gene>
<organism evidence="1 2">
    <name type="scientific">Bauhinia variegata</name>
    <name type="common">Purple orchid tree</name>
    <name type="synonym">Phanera variegata</name>
    <dbReference type="NCBI Taxonomy" id="167791"/>
    <lineage>
        <taxon>Eukaryota</taxon>
        <taxon>Viridiplantae</taxon>
        <taxon>Streptophyta</taxon>
        <taxon>Embryophyta</taxon>
        <taxon>Tracheophyta</taxon>
        <taxon>Spermatophyta</taxon>
        <taxon>Magnoliopsida</taxon>
        <taxon>eudicotyledons</taxon>
        <taxon>Gunneridae</taxon>
        <taxon>Pentapetalae</taxon>
        <taxon>rosids</taxon>
        <taxon>fabids</taxon>
        <taxon>Fabales</taxon>
        <taxon>Fabaceae</taxon>
        <taxon>Cercidoideae</taxon>
        <taxon>Cercideae</taxon>
        <taxon>Bauhiniinae</taxon>
        <taxon>Bauhinia</taxon>
    </lineage>
</organism>
<evidence type="ECO:0000313" key="1">
    <source>
        <dbReference type="EMBL" id="KAI4357936.1"/>
    </source>
</evidence>
<proteinExistence type="predicted"/>
<keyword evidence="2" id="KW-1185">Reference proteome</keyword>
<evidence type="ECO:0000313" key="2">
    <source>
        <dbReference type="Proteomes" id="UP000828941"/>
    </source>
</evidence>
<reference evidence="1 2" key="1">
    <citation type="journal article" date="2022" name="DNA Res.">
        <title>Chromosomal-level genome assembly of the orchid tree Bauhinia variegata (Leguminosae; Cercidoideae) supports the allotetraploid origin hypothesis of Bauhinia.</title>
        <authorList>
            <person name="Zhong Y."/>
            <person name="Chen Y."/>
            <person name="Zheng D."/>
            <person name="Pang J."/>
            <person name="Liu Y."/>
            <person name="Luo S."/>
            <person name="Meng S."/>
            <person name="Qian L."/>
            <person name="Wei D."/>
            <person name="Dai S."/>
            <person name="Zhou R."/>
        </authorList>
    </citation>
    <scope>NUCLEOTIDE SEQUENCE [LARGE SCALE GENOMIC DNA]</scope>
    <source>
        <strain evidence="1">BV-YZ2020</strain>
    </source>
</reference>
<name>A0ACB9QBU1_BAUVA</name>
<comment type="caution">
    <text evidence="1">The sequence shown here is derived from an EMBL/GenBank/DDBJ whole genome shotgun (WGS) entry which is preliminary data.</text>
</comment>
<dbReference type="EMBL" id="CM039426">
    <property type="protein sequence ID" value="KAI4357936.1"/>
    <property type="molecule type" value="Genomic_DNA"/>
</dbReference>
<sequence length="150" mass="16477">MGHSELKSLYQRDQRGAFLLPKLSSTSSTIYSFQNFYRSMTPSSEIAGAGSEARHELPEGVELQPFTPHSKSTKDEFEGSNSSIPSFPSPSPLSSESVRSSLVYYLSFPDPLNNHQTSPSPVGLRIPSWKSFPPSVPVCSLSSPAMLHYH</sequence>
<accession>A0ACB9QBU1</accession>
<dbReference type="Proteomes" id="UP000828941">
    <property type="component" value="Chromosome 1"/>
</dbReference>